<evidence type="ECO:0000313" key="1">
    <source>
        <dbReference type="EMBL" id="MBB5070448.1"/>
    </source>
</evidence>
<keyword evidence="2" id="KW-1185">Reference proteome</keyword>
<protein>
    <submittedName>
        <fullName evidence="1">Uncharacterized protein</fullName>
    </submittedName>
</protein>
<sequence length="119" mass="13245">MRTPSWAHCLELVVSELAGPPDEADGPIPRLLSAIWRRSARPPVPGRPCEVLIMLEEAEPVGDAARVTVRLLHGETGVWRMVGHWPSLGERWPLVIAPTVRLLMSAQGHHFTHSVPWSR</sequence>
<dbReference type="AlphaFoldDB" id="A0A840NJH0"/>
<name>A0A840NJH0_9PSEU</name>
<reference evidence="1 2" key="1">
    <citation type="submission" date="2020-08" db="EMBL/GenBank/DDBJ databases">
        <title>Sequencing the genomes of 1000 actinobacteria strains.</title>
        <authorList>
            <person name="Klenk H.-P."/>
        </authorList>
    </citation>
    <scope>NUCLEOTIDE SEQUENCE [LARGE SCALE GENOMIC DNA]</scope>
    <source>
        <strain evidence="1 2">DSM 45582</strain>
    </source>
</reference>
<dbReference type="RefSeq" id="WP_184479988.1">
    <property type="nucleotide sequence ID" value="NZ_JACHIV010000001.1"/>
</dbReference>
<evidence type="ECO:0000313" key="2">
    <source>
        <dbReference type="Proteomes" id="UP000580474"/>
    </source>
</evidence>
<proteinExistence type="predicted"/>
<organism evidence="1 2">
    <name type="scientific">Saccharopolyspora gloriosae</name>
    <dbReference type="NCBI Taxonomy" id="455344"/>
    <lineage>
        <taxon>Bacteria</taxon>
        <taxon>Bacillati</taxon>
        <taxon>Actinomycetota</taxon>
        <taxon>Actinomycetes</taxon>
        <taxon>Pseudonocardiales</taxon>
        <taxon>Pseudonocardiaceae</taxon>
        <taxon>Saccharopolyspora</taxon>
    </lineage>
</organism>
<gene>
    <name evidence="1" type="ORF">BJ969_003536</name>
</gene>
<dbReference type="EMBL" id="JACHIV010000001">
    <property type="protein sequence ID" value="MBB5070448.1"/>
    <property type="molecule type" value="Genomic_DNA"/>
</dbReference>
<dbReference type="Proteomes" id="UP000580474">
    <property type="component" value="Unassembled WGS sequence"/>
</dbReference>
<comment type="caution">
    <text evidence="1">The sequence shown here is derived from an EMBL/GenBank/DDBJ whole genome shotgun (WGS) entry which is preliminary data.</text>
</comment>
<accession>A0A840NJH0</accession>